<gene>
    <name evidence="1" type="ORF">PIB30_046377</name>
</gene>
<protein>
    <submittedName>
        <fullName evidence="1">Uncharacterized protein</fullName>
    </submittedName>
</protein>
<sequence>MEDGRFFLRLDIPKPNTDVGRIANPIRPGGSDRVLAVRMHAASPRYNPTCCRFNYFSKTCMNRFVDSTTKLEGEEKHHVAIWGPFSHFGSFLNVKKQDPCQFEEASRIEYGEFSSLEWWGVGVVDFPGVVAGKDLKLRKRDSR</sequence>
<organism evidence="1 2">
    <name type="scientific">Stylosanthes scabra</name>
    <dbReference type="NCBI Taxonomy" id="79078"/>
    <lineage>
        <taxon>Eukaryota</taxon>
        <taxon>Viridiplantae</taxon>
        <taxon>Streptophyta</taxon>
        <taxon>Embryophyta</taxon>
        <taxon>Tracheophyta</taxon>
        <taxon>Spermatophyta</taxon>
        <taxon>Magnoliopsida</taxon>
        <taxon>eudicotyledons</taxon>
        <taxon>Gunneridae</taxon>
        <taxon>Pentapetalae</taxon>
        <taxon>rosids</taxon>
        <taxon>fabids</taxon>
        <taxon>Fabales</taxon>
        <taxon>Fabaceae</taxon>
        <taxon>Papilionoideae</taxon>
        <taxon>50 kb inversion clade</taxon>
        <taxon>dalbergioids sensu lato</taxon>
        <taxon>Dalbergieae</taxon>
        <taxon>Pterocarpus clade</taxon>
        <taxon>Stylosanthes</taxon>
    </lineage>
</organism>
<name>A0ABU6QFW3_9FABA</name>
<keyword evidence="2" id="KW-1185">Reference proteome</keyword>
<proteinExistence type="predicted"/>
<evidence type="ECO:0000313" key="2">
    <source>
        <dbReference type="Proteomes" id="UP001341840"/>
    </source>
</evidence>
<reference evidence="1 2" key="1">
    <citation type="journal article" date="2023" name="Plants (Basel)">
        <title>Bridging the Gap: Combining Genomics and Transcriptomics Approaches to Understand Stylosanthes scabra, an Orphan Legume from the Brazilian Caatinga.</title>
        <authorList>
            <person name="Ferreira-Neto J.R.C."/>
            <person name="da Silva M.D."/>
            <person name="Binneck E."/>
            <person name="de Melo N.F."/>
            <person name="da Silva R.H."/>
            <person name="de Melo A.L.T.M."/>
            <person name="Pandolfi V."/>
            <person name="Bustamante F.O."/>
            <person name="Brasileiro-Vidal A.C."/>
            <person name="Benko-Iseppon A.M."/>
        </authorList>
    </citation>
    <scope>NUCLEOTIDE SEQUENCE [LARGE SCALE GENOMIC DNA]</scope>
    <source>
        <tissue evidence="1">Leaves</tissue>
    </source>
</reference>
<dbReference type="Proteomes" id="UP001341840">
    <property type="component" value="Unassembled WGS sequence"/>
</dbReference>
<comment type="caution">
    <text evidence="1">The sequence shown here is derived from an EMBL/GenBank/DDBJ whole genome shotgun (WGS) entry which is preliminary data.</text>
</comment>
<accession>A0ABU6QFW3</accession>
<evidence type="ECO:0000313" key="1">
    <source>
        <dbReference type="EMBL" id="MED6110822.1"/>
    </source>
</evidence>
<dbReference type="EMBL" id="JASCZI010000289">
    <property type="protein sequence ID" value="MED6110822.1"/>
    <property type="molecule type" value="Genomic_DNA"/>
</dbReference>